<dbReference type="Proteomes" id="UP000263012">
    <property type="component" value="Chromosome"/>
</dbReference>
<accession>A0A343THY3</accession>
<dbReference type="RefSeq" id="WP_217563501.1">
    <property type="nucleotide sequence ID" value="NZ_CP025066.1"/>
</dbReference>
<protein>
    <submittedName>
        <fullName evidence="2">Uncharacterized protein</fullName>
    </submittedName>
</protein>
<dbReference type="AlphaFoldDB" id="A0A343THY3"/>
<evidence type="ECO:0000313" key="2">
    <source>
        <dbReference type="EMBL" id="AUX08705.1"/>
    </source>
</evidence>
<gene>
    <name evidence="2" type="ORF">AArcSl_1070</name>
</gene>
<dbReference type="GeneID" id="37877415"/>
<reference evidence="3" key="1">
    <citation type="submission" date="2017-11" db="EMBL/GenBank/DDBJ databases">
        <title>Phenotypic and genomic properties of facultatively anaerobic sulfur-reducing natronoarchaea from hypersaline soda lakes.</title>
        <authorList>
            <person name="Sorokin D.Y."/>
            <person name="Kublanov I.V."/>
            <person name="Roman P."/>
            <person name="Sinninghe Damste J.S."/>
            <person name="Golyshin P.N."/>
            <person name="Rojo D."/>
            <person name="Ciordia S."/>
            <person name="Mena M.D.C."/>
            <person name="Ferrer M."/>
            <person name="Messina E."/>
            <person name="Smedile F."/>
            <person name="La Spada G."/>
            <person name="La Cono V."/>
            <person name="Yakimov M.M."/>
        </authorList>
    </citation>
    <scope>NUCLEOTIDE SEQUENCE [LARGE SCALE GENOMIC DNA]</scope>
    <source>
        <strain evidence="3">AArc-Sl</strain>
    </source>
</reference>
<proteinExistence type="predicted"/>
<dbReference type="KEGG" id="hdf:AArcSl_1070"/>
<keyword evidence="1" id="KW-0472">Membrane</keyword>
<feature type="transmembrane region" description="Helical" evidence="1">
    <location>
        <begin position="34"/>
        <end position="55"/>
    </location>
</feature>
<keyword evidence="1" id="KW-0812">Transmembrane</keyword>
<organism evidence="2 3">
    <name type="scientific">Halalkaliarchaeum desulfuricum</name>
    <dbReference type="NCBI Taxonomy" id="2055893"/>
    <lineage>
        <taxon>Archaea</taxon>
        <taxon>Methanobacteriati</taxon>
        <taxon>Methanobacteriota</taxon>
        <taxon>Stenosarchaea group</taxon>
        <taxon>Halobacteria</taxon>
        <taxon>Halobacteriales</taxon>
        <taxon>Haloferacaceae</taxon>
        <taxon>Halalkaliarchaeum</taxon>
    </lineage>
</organism>
<dbReference type="EMBL" id="CP025066">
    <property type="protein sequence ID" value="AUX08705.1"/>
    <property type="molecule type" value="Genomic_DNA"/>
</dbReference>
<name>A0A343THY3_9EURY</name>
<keyword evidence="3" id="KW-1185">Reference proteome</keyword>
<keyword evidence="1" id="KW-1133">Transmembrane helix</keyword>
<evidence type="ECO:0000313" key="3">
    <source>
        <dbReference type="Proteomes" id="UP000263012"/>
    </source>
</evidence>
<sequence>MEERSISDRLFELLTTVEETYNTTVEWLRNYTPYVVRAIEIVLALGLLILLAQWYHTVYIVGA</sequence>
<evidence type="ECO:0000256" key="1">
    <source>
        <dbReference type="SAM" id="Phobius"/>
    </source>
</evidence>